<evidence type="ECO:0000313" key="1">
    <source>
        <dbReference type="EMBL" id="ALT06554.1"/>
    </source>
</evidence>
<sequence length="85" mass="9477">MRLHPDIVIAETEDGAVLLHQRTGRYWQLNTTGMAVIESLTSGETLAEITHRMAKRYGLPAEQVRQDVEAVVHQLHAAQIVESTS</sequence>
<dbReference type="EMBL" id="LN831789">
    <property type="protein sequence ID" value="CQR59433.1"/>
    <property type="molecule type" value="Genomic_DNA"/>
</dbReference>
<evidence type="ECO:0008006" key="6">
    <source>
        <dbReference type="Google" id="ProtNLM"/>
    </source>
</evidence>
<dbReference type="Proteomes" id="UP000037274">
    <property type="component" value="Unassembled WGS sequence"/>
</dbReference>
<dbReference type="EMBL" id="KT305743">
    <property type="protein sequence ID" value="ALT06554.1"/>
    <property type="molecule type" value="Genomic_DNA"/>
</dbReference>
<keyword evidence="2" id="KW-0614">Plasmid</keyword>
<organism evidence="2 4">
    <name type="scientific">Streptomyces leeuwenhoekii</name>
    <dbReference type="NCBI Taxonomy" id="1437453"/>
    <lineage>
        <taxon>Bacteria</taxon>
        <taxon>Bacillati</taxon>
        <taxon>Actinomycetota</taxon>
        <taxon>Actinomycetes</taxon>
        <taxon>Kitasatosporales</taxon>
        <taxon>Streptomycetaceae</taxon>
        <taxon>Streptomyces</taxon>
    </lineage>
</organism>
<evidence type="ECO:0000313" key="4">
    <source>
        <dbReference type="Proteomes" id="UP000035016"/>
    </source>
</evidence>
<geneLocation type="plasmid" evidence="2 4">
    <name>pSLE2</name>
</geneLocation>
<gene>
    <name evidence="2" type="primary">ls3C</name>
    <name evidence="1" type="synonym">cptB1</name>
    <name evidence="2" type="synonym">sle2_132</name>
    <name evidence="3" type="ORF">ACH49_24040</name>
</gene>
<evidence type="ECO:0000313" key="2">
    <source>
        <dbReference type="EMBL" id="CQR59433.1"/>
    </source>
</evidence>
<dbReference type="AlphaFoldDB" id="A0A0F7VMU1"/>
<dbReference type="RefSeq" id="WP_029381414.1">
    <property type="nucleotide sequence ID" value="NZ_AZSD01000040.1"/>
</dbReference>
<name>A0A0F7VMU1_STRLW</name>
<dbReference type="Gene3D" id="1.10.10.1150">
    <property type="entry name" value="Coenzyme PQQ synthesis protein D (PqqD)"/>
    <property type="match status" value="1"/>
</dbReference>
<reference evidence="2" key="1">
    <citation type="submission" date="2015-02" db="EMBL/GenBank/DDBJ databases">
        <authorList>
            <person name="Gomez-Escribano Juan Pablo"/>
        </authorList>
    </citation>
    <scope>NUCLEOTIDE SEQUENCE</scope>
    <source>
        <strain evidence="2">C34</strain>
        <plasmid evidence="2">pSLE2</plasmid>
    </source>
</reference>
<evidence type="ECO:0000313" key="3">
    <source>
        <dbReference type="EMBL" id="KMS72128.1"/>
    </source>
</evidence>
<reference evidence="1" key="4">
    <citation type="submission" date="2015-07" db="EMBL/GenBank/DDBJ databases">
        <authorList>
            <person name="Cajimat M.N.B."/>
            <person name="Milazzo M.L."/>
            <person name="Fulhorst C.F."/>
        </authorList>
    </citation>
    <scope>NUCLEOTIDE SEQUENCE</scope>
    <source>
        <strain evidence="1">C58</strain>
    </source>
</reference>
<keyword evidence="5" id="KW-1185">Reference proteome</keyword>
<reference evidence="4" key="2">
    <citation type="submission" date="2015-02" db="EMBL/GenBank/DDBJ databases">
        <authorList>
            <person name="Gomez-Escribano P.J."/>
        </authorList>
    </citation>
    <scope>NUCLEOTIDE SEQUENCE [LARGE SCALE GENOMIC DNA]</scope>
    <source>
        <strain evidence="4">C34 (DSM 42122 / NRRL B-24963)</strain>
        <plasmid evidence="4">pSLE2</plasmid>
    </source>
</reference>
<dbReference type="NCBIfam" id="NF033530">
    <property type="entry name" value="lasso_PqqD_Strm"/>
    <property type="match status" value="1"/>
</dbReference>
<dbReference type="Proteomes" id="UP000035016">
    <property type="component" value="Plasmid pSLE2"/>
</dbReference>
<proteinExistence type="predicted"/>
<dbReference type="InterPro" id="IPR008792">
    <property type="entry name" value="PQQD"/>
</dbReference>
<reference evidence="3 5" key="3">
    <citation type="submission" date="2015-06" db="EMBL/GenBank/DDBJ databases">
        <title>Draft genome sequence of Streptomyces leeuwenhoekii C58, which produces the novel lasso peptide, chaxapeptin.</title>
        <authorList>
            <person name="Yi Y."/>
            <person name="Hai D."/>
            <person name="Jaspars M."/>
            <person name="Sheng H."/>
            <person name="Rateb M.E."/>
            <person name="Bull A."/>
            <person name="Goodfellow M."/>
            <person name="Asenjo J.A."/>
            <person name="Ebel R."/>
        </authorList>
    </citation>
    <scope>NUCLEOTIDE SEQUENCE [LARGE SCALE GENOMIC DNA]</scope>
    <source>
        <strain evidence="3 5">C58</strain>
    </source>
</reference>
<dbReference type="KEGG" id="sle:sle2_132"/>
<dbReference type="EMBL" id="LFEH01000114">
    <property type="protein sequence ID" value="KMS72128.1"/>
    <property type="molecule type" value="Genomic_DNA"/>
</dbReference>
<accession>A0A0F7VMU1</accession>
<dbReference type="InterPro" id="IPR041881">
    <property type="entry name" value="PqqD_sf"/>
</dbReference>
<dbReference type="Pfam" id="PF05402">
    <property type="entry name" value="PqqD"/>
    <property type="match status" value="1"/>
</dbReference>
<dbReference type="PATRIC" id="fig|1437453.5.peg.694"/>
<protein>
    <recommendedName>
        <fullName evidence="6">Coenzyme PQQ synthesis protein D (PqqD)</fullName>
    </recommendedName>
</protein>
<evidence type="ECO:0000313" key="5">
    <source>
        <dbReference type="Proteomes" id="UP000037274"/>
    </source>
</evidence>